<reference evidence="1 2" key="1">
    <citation type="journal article" date="2021" name="BMC Genomics">
        <title>Datura genome reveals duplications of psychoactive alkaloid biosynthetic genes and high mutation rate following tissue culture.</title>
        <authorList>
            <person name="Rajewski A."/>
            <person name="Carter-House D."/>
            <person name="Stajich J."/>
            <person name="Litt A."/>
        </authorList>
    </citation>
    <scope>NUCLEOTIDE SEQUENCE [LARGE SCALE GENOMIC DNA]</scope>
    <source>
        <strain evidence="1">AR-01</strain>
    </source>
</reference>
<keyword evidence="2" id="KW-1185">Reference proteome</keyword>
<evidence type="ECO:0000313" key="1">
    <source>
        <dbReference type="EMBL" id="MCD9637626.1"/>
    </source>
</evidence>
<gene>
    <name evidence="1" type="ORF">HAX54_021028</name>
</gene>
<comment type="caution">
    <text evidence="1">The sequence shown here is derived from an EMBL/GenBank/DDBJ whole genome shotgun (WGS) entry which is preliminary data.</text>
</comment>
<evidence type="ECO:0000313" key="2">
    <source>
        <dbReference type="Proteomes" id="UP000823775"/>
    </source>
</evidence>
<proteinExistence type="predicted"/>
<organism evidence="1 2">
    <name type="scientific">Datura stramonium</name>
    <name type="common">Jimsonweed</name>
    <name type="synonym">Common thornapple</name>
    <dbReference type="NCBI Taxonomy" id="4076"/>
    <lineage>
        <taxon>Eukaryota</taxon>
        <taxon>Viridiplantae</taxon>
        <taxon>Streptophyta</taxon>
        <taxon>Embryophyta</taxon>
        <taxon>Tracheophyta</taxon>
        <taxon>Spermatophyta</taxon>
        <taxon>Magnoliopsida</taxon>
        <taxon>eudicotyledons</taxon>
        <taxon>Gunneridae</taxon>
        <taxon>Pentapetalae</taxon>
        <taxon>asterids</taxon>
        <taxon>lamiids</taxon>
        <taxon>Solanales</taxon>
        <taxon>Solanaceae</taxon>
        <taxon>Solanoideae</taxon>
        <taxon>Datureae</taxon>
        <taxon>Datura</taxon>
    </lineage>
</organism>
<protein>
    <submittedName>
        <fullName evidence="1">Uncharacterized protein</fullName>
    </submittedName>
</protein>
<dbReference type="EMBL" id="JACEIK010002522">
    <property type="protein sequence ID" value="MCD9637626.1"/>
    <property type="molecule type" value="Genomic_DNA"/>
</dbReference>
<feature type="non-terminal residue" evidence="1">
    <location>
        <position position="1"/>
    </location>
</feature>
<name>A0ABS8UTY0_DATST</name>
<sequence>VVKVRGKLNVQLSRATAKKVLLRRKFRRSETAAAIKRSLQRWPNLMSRSVST</sequence>
<dbReference type="Proteomes" id="UP000823775">
    <property type="component" value="Unassembled WGS sequence"/>
</dbReference>
<accession>A0ABS8UTY0</accession>